<evidence type="ECO:0000256" key="7">
    <source>
        <dbReference type="ARBA" id="ARBA00023136"/>
    </source>
</evidence>
<keyword evidence="5 8" id="KW-0812">Transmembrane</keyword>
<feature type="transmembrane region" description="Helical" evidence="8">
    <location>
        <begin position="345"/>
        <end position="366"/>
    </location>
</feature>
<sequence>MFVAVKRLLATTRWYLASGVLVIAGLALWPLAALIRLGLAGPASFDDLASGAILGSGGLMLLVGLLAVILGTATGWLTANCRFPGRAWLRVAQMLPLATPSYLLAATLTDVGSLHGLRIHGFGWAILVLTVSTYPYIFLLSSDCFSRLGQDQLDVCRTLGLRPWASFRRVALPMAIPAIGAGLALCLMEVVNELGAVNLLGVQTLSGGILERWQAEGNPSGAAQLALIALSVVLMLVALERWWRRRSRRWDGGCGRTGSQAWHLEGMRAVVAQGVCGISPLLSLGIPLWWVALRWESLEGSLDPELLSLTLRSLGLGLVASLLTMVLALVLALGRRWIRNRALSGIGFVASMGYAIPGAVLALGLIQVGSPLGWAPILLLLFGYGDRFIAVGKGSIDSAFERLTPSIDEAGASLGHAWWGMLRRVHLPLLRGPLLVGGLLVFVDTVKELPLTFALRPFDFDTLAVRVYQYAGDERLGTAMIPALMILSLGLIATLVLVIQLERQREAGT</sequence>
<evidence type="ECO:0000313" key="11">
    <source>
        <dbReference type="Proteomes" id="UP000317990"/>
    </source>
</evidence>
<feature type="domain" description="ABC transmembrane type-1" evidence="9">
    <location>
        <begin position="310"/>
        <end position="497"/>
    </location>
</feature>
<keyword evidence="6 8" id="KW-1133">Transmembrane helix</keyword>
<evidence type="ECO:0000256" key="3">
    <source>
        <dbReference type="ARBA" id="ARBA00022475"/>
    </source>
</evidence>
<feature type="transmembrane region" description="Helical" evidence="8">
    <location>
        <begin position="270"/>
        <end position="293"/>
    </location>
</feature>
<dbReference type="Proteomes" id="UP000317990">
    <property type="component" value="Unassembled WGS sequence"/>
</dbReference>
<gene>
    <name evidence="10" type="ORF">ERJ67_06145</name>
</gene>
<feature type="domain" description="ABC transmembrane type-1" evidence="9">
    <location>
        <begin position="53"/>
        <end position="238"/>
    </location>
</feature>
<feature type="transmembrane region" description="Helical" evidence="8">
    <location>
        <begin position="12"/>
        <end position="32"/>
    </location>
</feature>
<keyword evidence="4" id="KW-0997">Cell inner membrane</keyword>
<dbReference type="Gene3D" id="1.10.3720.10">
    <property type="entry name" value="MetI-like"/>
    <property type="match status" value="2"/>
</dbReference>
<organism evidence="10 11">
    <name type="scientific">Aphanocapsa feldmannii 277cV</name>
    <dbReference type="NCBI Taxonomy" id="2507553"/>
    <lineage>
        <taxon>Bacteria</taxon>
        <taxon>Bacillati</taxon>
        <taxon>Cyanobacteriota</taxon>
        <taxon>Cyanophyceae</taxon>
        <taxon>Oscillatoriophycideae</taxon>
        <taxon>Chroococcales</taxon>
        <taxon>Microcystaceae</taxon>
        <taxon>Aphanocapsa</taxon>
    </lineage>
</organism>
<dbReference type="AlphaFoldDB" id="A0A524RNC0"/>
<evidence type="ECO:0000256" key="8">
    <source>
        <dbReference type="RuleBase" id="RU363032"/>
    </source>
</evidence>
<feature type="transmembrane region" description="Helical" evidence="8">
    <location>
        <begin position="479"/>
        <end position="499"/>
    </location>
</feature>
<keyword evidence="2 8" id="KW-0813">Transport</keyword>
<reference evidence="10 11" key="1">
    <citation type="journal article" date="2019" name="mSystems">
        <title>Life at home and on the roam: Genomic adaptions reflect the dual lifestyle of an intracellular, facultative symbiont.</title>
        <authorList>
            <person name="Burgsdorf I."/>
        </authorList>
    </citation>
    <scope>NUCLEOTIDE SEQUENCE [LARGE SCALE GENOMIC DNA]</scope>
    <source>
        <strain evidence="10">277cV</strain>
    </source>
</reference>
<dbReference type="PANTHER" id="PTHR43357">
    <property type="entry name" value="INNER MEMBRANE ABC TRANSPORTER PERMEASE PROTEIN YDCV"/>
    <property type="match status" value="1"/>
</dbReference>
<dbReference type="InterPro" id="IPR000515">
    <property type="entry name" value="MetI-like"/>
</dbReference>
<dbReference type="EMBL" id="SRMO01000065">
    <property type="protein sequence ID" value="TGG92236.1"/>
    <property type="molecule type" value="Genomic_DNA"/>
</dbReference>
<feature type="transmembrane region" description="Helical" evidence="8">
    <location>
        <begin position="372"/>
        <end position="390"/>
    </location>
</feature>
<protein>
    <submittedName>
        <fullName evidence="10">Iron ABC transporter permease</fullName>
    </submittedName>
</protein>
<dbReference type="InterPro" id="IPR035906">
    <property type="entry name" value="MetI-like_sf"/>
</dbReference>
<feature type="transmembrane region" description="Helical" evidence="8">
    <location>
        <begin position="425"/>
        <end position="443"/>
    </location>
</feature>
<evidence type="ECO:0000259" key="9">
    <source>
        <dbReference type="PROSITE" id="PS50928"/>
    </source>
</evidence>
<accession>A0A524RNC0</accession>
<feature type="transmembrane region" description="Helical" evidence="8">
    <location>
        <begin position="170"/>
        <end position="191"/>
    </location>
</feature>
<name>A0A524RNC0_9CHRO</name>
<feature type="transmembrane region" description="Helical" evidence="8">
    <location>
        <begin position="121"/>
        <end position="140"/>
    </location>
</feature>
<dbReference type="GO" id="GO:0005886">
    <property type="term" value="C:plasma membrane"/>
    <property type="evidence" value="ECO:0007669"/>
    <property type="project" value="UniProtKB-SubCell"/>
</dbReference>
<comment type="similarity">
    <text evidence="8">Belongs to the binding-protein-dependent transport system permease family.</text>
</comment>
<feature type="transmembrane region" description="Helical" evidence="8">
    <location>
        <begin position="91"/>
        <end position="109"/>
    </location>
</feature>
<dbReference type="GO" id="GO:0055085">
    <property type="term" value="P:transmembrane transport"/>
    <property type="evidence" value="ECO:0007669"/>
    <property type="project" value="InterPro"/>
</dbReference>
<feature type="transmembrane region" description="Helical" evidence="8">
    <location>
        <begin position="313"/>
        <end position="333"/>
    </location>
</feature>
<feature type="transmembrane region" description="Helical" evidence="8">
    <location>
        <begin position="52"/>
        <end position="79"/>
    </location>
</feature>
<dbReference type="SUPFAM" id="SSF161098">
    <property type="entry name" value="MetI-like"/>
    <property type="match status" value="2"/>
</dbReference>
<evidence type="ECO:0000313" key="10">
    <source>
        <dbReference type="EMBL" id="TGG92236.1"/>
    </source>
</evidence>
<keyword evidence="3" id="KW-1003">Cell membrane</keyword>
<dbReference type="CDD" id="cd06261">
    <property type="entry name" value="TM_PBP2"/>
    <property type="match status" value="2"/>
</dbReference>
<evidence type="ECO:0000256" key="5">
    <source>
        <dbReference type="ARBA" id="ARBA00022692"/>
    </source>
</evidence>
<comment type="caution">
    <text evidence="10">The sequence shown here is derived from an EMBL/GenBank/DDBJ whole genome shotgun (WGS) entry which is preliminary data.</text>
</comment>
<comment type="subcellular location">
    <subcellularLocation>
        <location evidence="1">Cell inner membrane</location>
        <topology evidence="1">Multi-pass membrane protein</topology>
    </subcellularLocation>
    <subcellularLocation>
        <location evidence="8">Cell membrane</location>
        <topology evidence="8">Multi-pass membrane protein</topology>
    </subcellularLocation>
</comment>
<feature type="transmembrane region" description="Helical" evidence="8">
    <location>
        <begin position="221"/>
        <end position="239"/>
    </location>
</feature>
<evidence type="ECO:0000256" key="1">
    <source>
        <dbReference type="ARBA" id="ARBA00004429"/>
    </source>
</evidence>
<dbReference type="PANTHER" id="PTHR43357:SF3">
    <property type="entry name" value="FE(3+)-TRANSPORT SYSTEM PERMEASE PROTEIN FBPB 2"/>
    <property type="match status" value="1"/>
</dbReference>
<evidence type="ECO:0000256" key="2">
    <source>
        <dbReference type="ARBA" id="ARBA00022448"/>
    </source>
</evidence>
<dbReference type="Pfam" id="PF00528">
    <property type="entry name" value="BPD_transp_1"/>
    <property type="match status" value="1"/>
</dbReference>
<evidence type="ECO:0000256" key="6">
    <source>
        <dbReference type="ARBA" id="ARBA00022989"/>
    </source>
</evidence>
<keyword evidence="7 8" id="KW-0472">Membrane</keyword>
<evidence type="ECO:0000256" key="4">
    <source>
        <dbReference type="ARBA" id="ARBA00022519"/>
    </source>
</evidence>
<proteinExistence type="inferred from homology"/>
<dbReference type="PROSITE" id="PS50928">
    <property type="entry name" value="ABC_TM1"/>
    <property type="match status" value="2"/>
</dbReference>